<proteinExistence type="predicted"/>
<dbReference type="AlphaFoldDB" id="A0A1G1KRU8"/>
<organism evidence="1 2">
    <name type="scientific">Candidatus Danuiimicrobium aquiferis</name>
    <dbReference type="NCBI Taxonomy" id="1801832"/>
    <lineage>
        <taxon>Bacteria</taxon>
        <taxon>Pseudomonadati</taxon>
        <taxon>Candidatus Omnitrophota</taxon>
        <taxon>Candidatus Danuiimicrobium</taxon>
    </lineage>
</organism>
<dbReference type="InterPro" id="IPR026406">
    <property type="entry name" value="Ver/Plancto_CHP"/>
</dbReference>
<sequence>MDTPEQMLQKIHSLLEKNPKYKLEAYSFALSALHYTMQKINPLRHITGQEFCKGIRAYALDQFGPMVCSVFEYWGITGTIDFGNIVFAMVDLGLMRKTEEDSINDFKDVYDFKKAFSAKAAIEMQP</sequence>
<name>A0A1G1KRU8_9BACT</name>
<dbReference type="EMBL" id="MHFR01000060">
    <property type="protein sequence ID" value="OGW95628.1"/>
    <property type="molecule type" value="Genomic_DNA"/>
</dbReference>
<evidence type="ECO:0000313" key="1">
    <source>
        <dbReference type="EMBL" id="OGW95628.1"/>
    </source>
</evidence>
<accession>A0A1G1KRU8</accession>
<comment type="caution">
    <text evidence="1">The sequence shown here is derived from an EMBL/GenBank/DDBJ whole genome shotgun (WGS) entry which is preliminary data.</text>
</comment>
<evidence type="ECO:0000313" key="2">
    <source>
        <dbReference type="Proteomes" id="UP000178187"/>
    </source>
</evidence>
<gene>
    <name evidence="1" type="ORF">A3G33_11575</name>
</gene>
<dbReference type="NCBIfam" id="TIGR04138">
    <property type="entry name" value="Plancto_Ver_chp"/>
    <property type="match status" value="1"/>
</dbReference>
<protein>
    <submittedName>
        <fullName evidence="1">Uncharacterized protein</fullName>
    </submittedName>
</protein>
<reference evidence="1 2" key="1">
    <citation type="journal article" date="2016" name="Nat. Commun.">
        <title>Thousands of microbial genomes shed light on interconnected biogeochemical processes in an aquifer system.</title>
        <authorList>
            <person name="Anantharaman K."/>
            <person name="Brown C.T."/>
            <person name="Hug L.A."/>
            <person name="Sharon I."/>
            <person name="Castelle C.J."/>
            <person name="Probst A.J."/>
            <person name="Thomas B.C."/>
            <person name="Singh A."/>
            <person name="Wilkins M.J."/>
            <person name="Karaoz U."/>
            <person name="Brodie E.L."/>
            <person name="Williams K.H."/>
            <person name="Hubbard S.S."/>
            <person name="Banfield J.F."/>
        </authorList>
    </citation>
    <scope>NUCLEOTIDE SEQUENCE [LARGE SCALE GENOMIC DNA]</scope>
</reference>
<dbReference type="Proteomes" id="UP000178187">
    <property type="component" value="Unassembled WGS sequence"/>
</dbReference>